<dbReference type="AlphaFoldDB" id="A0A371G6R4"/>
<feature type="chain" id="PRO_5016818819" evidence="2">
    <location>
        <begin position="18"/>
        <end position="158"/>
    </location>
</feature>
<dbReference type="EMBL" id="QJKJ01006568">
    <property type="protein sequence ID" value="RDX86248.1"/>
    <property type="molecule type" value="Genomic_DNA"/>
</dbReference>
<keyword evidence="2" id="KW-0732">Signal</keyword>
<dbReference type="STRING" id="157652.A0A371G6R4"/>
<accession>A0A371G6R4</accession>
<evidence type="ECO:0000256" key="1">
    <source>
        <dbReference type="SAM" id="Phobius"/>
    </source>
</evidence>
<feature type="signal peptide" evidence="2">
    <location>
        <begin position="1"/>
        <end position="17"/>
    </location>
</feature>
<keyword evidence="4" id="KW-1185">Reference proteome</keyword>
<keyword evidence="1" id="KW-1133">Transmembrane helix</keyword>
<dbReference type="Proteomes" id="UP000257109">
    <property type="component" value="Unassembled WGS sequence"/>
</dbReference>
<keyword evidence="1" id="KW-0472">Membrane</keyword>
<evidence type="ECO:0000256" key="2">
    <source>
        <dbReference type="SAM" id="SignalP"/>
    </source>
</evidence>
<evidence type="ECO:0000313" key="4">
    <source>
        <dbReference type="Proteomes" id="UP000257109"/>
    </source>
</evidence>
<name>A0A371G6R4_MUCPR</name>
<dbReference type="OrthoDB" id="2018673at2759"/>
<feature type="transmembrane region" description="Helical" evidence="1">
    <location>
        <begin position="86"/>
        <end position="107"/>
    </location>
</feature>
<sequence>QTVVRIALLCSFPAEFALLCSFPAEFARGLLNGNLLEGRVPEELYSIGVHGGAIDLSGNKGLCGVPSLPTCPMFWENDKLSTQGKIAIGFSCLFVFCAILLLVYIYIRRRRNDYDFALPHELTSLAAKRNRYQRQKSLMVLEMESQHAKGLPSHFTTQ</sequence>
<reference evidence="3" key="1">
    <citation type="submission" date="2018-05" db="EMBL/GenBank/DDBJ databases">
        <title>Draft genome of Mucuna pruriens seed.</title>
        <authorList>
            <person name="Nnadi N.E."/>
            <person name="Vos R."/>
            <person name="Hasami M.H."/>
            <person name="Devisetty U.K."/>
            <person name="Aguiy J.C."/>
        </authorList>
    </citation>
    <scope>NUCLEOTIDE SEQUENCE [LARGE SCALE GENOMIC DNA]</scope>
    <source>
        <strain evidence="3">JCA_2017</strain>
    </source>
</reference>
<keyword evidence="1" id="KW-0812">Transmembrane</keyword>
<protein>
    <submittedName>
        <fullName evidence="3">Uncharacterized protein</fullName>
    </submittedName>
</protein>
<proteinExistence type="predicted"/>
<comment type="caution">
    <text evidence="3">The sequence shown here is derived from an EMBL/GenBank/DDBJ whole genome shotgun (WGS) entry which is preliminary data.</text>
</comment>
<organism evidence="3 4">
    <name type="scientific">Mucuna pruriens</name>
    <name type="common">Velvet bean</name>
    <name type="synonym">Dolichos pruriens</name>
    <dbReference type="NCBI Taxonomy" id="157652"/>
    <lineage>
        <taxon>Eukaryota</taxon>
        <taxon>Viridiplantae</taxon>
        <taxon>Streptophyta</taxon>
        <taxon>Embryophyta</taxon>
        <taxon>Tracheophyta</taxon>
        <taxon>Spermatophyta</taxon>
        <taxon>Magnoliopsida</taxon>
        <taxon>eudicotyledons</taxon>
        <taxon>Gunneridae</taxon>
        <taxon>Pentapetalae</taxon>
        <taxon>rosids</taxon>
        <taxon>fabids</taxon>
        <taxon>Fabales</taxon>
        <taxon>Fabaceae</taxon>
        <taxon>Papilionoideae</taxon>
        <taxon>50 kb inversion clade</taxon>
        <taxon>NPAAA clade</taxon>
        <taxon>indigoferoid/millettioid clade</taxon>
        <taxon>Phaseoleae</taxon>
        <taxon>Mucuna</taxon>
    </lineage>
</organism>
<gene>
    <name evidence="3" type="ORF">CR513_32438</name>
</gene>
<feature type="non-terminal residue" evidence="3">
    <location>
        <position position="1"/>
    </location>
</feature>
<evidence type="ECO:0000313" key="3">
    <source>
        <dbReference type="EMBL" id="RDX86248.1"/>
    </source>
</evidence>